<evidence type="ECO:0000259" key="3">
    <source>
        <dbReference type="PROSITE" id="PS51782"/>
    </source>
</evidence>
<evidence type="ECO:0000313" key="4">
    <source>
        <dbReference type="EMBL" id="ACD70469.1"/>
    </source>
</evidence>
<name>A0A0H3BI36_TREPS</name>
<dbReference type="Proteomes" id="UP000001202">
    <property type="component" value="Chromosome"/>
</dbReference>
<feature type="region of interest" description="Disordered" evidence="1">
    <location>
        <begin position="218"/>
        <end position="252"/>
    </location>
</feature>
<dbReference type="AlphaFoldDB" id="A0A0H3BI36"/>
<keyword evidence="2" id="KW-0812">Transmembrane</keyword>
<keyword evidence="2" id="KW-1133">Transmembrane helix</keyword>
<reference evidence="4 5" key="1">
    <citation type="journal article" date="2008" name="BMC Microbiol.">
        <title>Complete genome sequence of Treponema pallidum ssp. pallidum strain SS14 determined with oligonucleotide arrays.</title>
        <authorList>
            <person name="Matejkova P."/>
            <person name="Strouhal M."/>
            <person name="Smajs D."/>
            <person name="Norris S.J."/>
            <person name="Palzkill T."/>
            <person name="Petrosino J.F."/>
            <person name="Sodergren E."/>
            <person name="Norton J.E."/>
            <person name="Singh J."/>
            <person name="Richmond T.A."/>
            <person name="Molla M.N."/>
            <person name="Albert T.J."/>
            <person name="Weinstock G.M."/>
        </authorList>
    </citation>
    <scope>NUCLEOTIDE SEQUENCE [LARGE SCALE GENOMIC DNA]</scope>
    <source>
        <strain evidence="4 5">SS14</strain>
    </source>
</reference>
<dbReference type="Pfam" id="PF01476">
    <property type="entry name" value="LysM"/>
    <property type="match status" value="1"/>
</dbReference>
<gene>
    <name evidence="4" type="ordered locus">TPASS_0042</name>
</gene>
<evidence type="ECO:0000313" key="5">
    <source>
        <dbReference type="Proteomes" id="UP000001202"/>
    </source>
</evidence>
<evidence type="ECO:0000256" key="1">
    <source>
        <dbReference type="SAM" id="MobiDB-lite"/>
    </source>
</evidence>
<dbReference type="RefSeq" id="WP_010881491.1">
    <property type="nucleotide sequence ID" value="NC_010741.1"/>
</dbReference>
<accession>A0A0H3BI36</accession>
<protein>
    <recommendedName>
        <fullName evidence="3">LysM domain-containing protein</fullName>
    </recommendedName>
</protein>
<proteinExistence type="predicted"/>
<dbReference type="Gene3D" id="3.10.350.10">
    <property type="entry name" value="LysM domain"/>
    <property type="match status" value="1"/>
</dbReference>
<keyword evidence="2" id="KW-0472">Membrane</keyword>
<dbReference type="SUPFAM" id="SSF54106">
    <property type="entry name" value="LysM domain"/>
    <property type="match status" value="1"/>
</dbReference>
<dbReference type="KEGG" id="tpp:TPASS_0042"/>
<feature type="domain" description="LysM" evidence="3">
    <location>
        <begin position="260"/>
        <end position="307"/>
    </location>
</feature>
<dbReference type="InterPro" id="IPR052196">
    <property type="entry name" value="Bact_Kbp"/>
</dbReference>
<evidence type="ECO:0000256" key="2">
    <source>
        <dbReference type="SAM" id="Phobius"/>
    </source>
</evidence>
<dbReference type="CDD" id="cd00118">
    <property type="entry name" value="LysM"/>
    <property type="match status" value="1"/>
</dbReference>
<dbReference type="SMART" id="SM00257">
    <property type="entry name" value="LysM"/>
    <property type="match status" value="1"/>
</dbReference>
<dbReference type="PATRIC" id="fig|455434.6.peg.38"/>
<dbReference type="PROSITE" id="PS51782">
    <property type="entry name" value="LYSM"/>
    <property type="match status" value="1"/>
</dbReference>
<dbReference type="EMBL" id="CP000805">
    <property type="protein sequence ID" value="ACD70469.1"/>
    <property type="molecule type" value="Genomic_DNA"/>
</dbReference>
<dbReference type="InterPro" id="IPR018392">
    <property type="entry name" value="LysM"/>
</dbReference>
<feature type="compositionally biased region" description="Low complexity" evidence="1">
    <location>
        <begin position="243"/>
        <end position="252"/>
    </location>
</feature>
<feature type="transmembrane region" description="Helical" evidence="2">
    <location>
        <begin position="154"/>
        <end position="175"/>
    </location>
</feature>
<dbReference type="PANTHER" id="PTHR34700">
    <property type="entry name" value="POTASSIUM BINDING PROTEIN KBP"/>
    <property type="match status" value="1"/>
</dbReference>
<dbReference type="PANTHER" id="PTHR34700:SF4">
    <property type="entry name" value="PHAGE-LIKE ELEMENT PBSX PROTEIN XKDP"/>
    <property type="match status" value="1"/>
</dbReference>
<organism evidence="4 5">
    <name type="scientific">Treponema pallidum subsp. pallidum (strain SS14)</name>
    <dbReference type="NCBI Taxonomy" id="455434"/>
    <lineage>
        <taxon>Bacteria</taxon>
        <taxon>Pseudomonadati</taxon>
        <taxon>Spirochaetota</taxon>
        <taxon>Spirochaetia</taxon>
        <taxon>Spirochaetales</taxon>
        <taxon>Treponemataceae</taxon>
        <taxon>Treponema</taxon>
    </lineage>
</organism>
<dbReference type="InterPro" id="IPR036779">
    <property type="entry name" value="LysM_dom_sf"/>
</dbReference>
<sequence>MSQEIGIKLADGSFFPLFTAEGAQRTTLELVTANDQQSRALLSFFKRVSPGDGEASVTSAELEPMGALSIDTLSVAAAGGATIRLEVECDGSRCRARATDVGSGAFQETSFSVLERSSGDATPDEQPAAQIEHVSSFPEDEGGDGSTLTRRRRILLAVCAFLILLGGVLVGWVLYMHGASRPAVVPSQKVELPRSSAHVAARELERTAVEARVVDLPSETALPETHKEKDVPPASPGAETATSAAAEPVEESGSGSVKVVRYTVKRGDTLWDLARSYYKTPWRYMRIAEFNRLKNPDHIVAGTSIEIPSR</sequence>
<dbReference type="GeneID" id="93875838"/>